<sequence length="158" mass="18547">MKLQGNRWEWDKFVSAFLFNIGIDRKVLCEYQKKKIREDKRRRVVRPRHFPLLNSRMLTCQSADRGHKSHARILRETFRKKCPKNKQTFQQNPNPGRSFRNFPSANSPKRQTSDDEAGQRRRGEKENMPVCVLCLGRKSDMGHVSLAKCVKSYALVDV</sequence>
<feature type="compositionally biased region" description="Polar residues" evidence="1">
    <location>
        <begin position="85"/>
        <end position="110"/>
    </location>
</feature>
<dbReference type="Proteomes" id="UP001201812">
    <property type="component" value="Unassembled WGS sequence"/>
</dbReference>
<accession>A0AAD4MXZ8</accession>
<feature type="region of interest" description="Disordered" evidence="1">
    <location>
        <begin position="82"/>
        <end position="124"/>
    </location>
</feature>
<evidence type="ECO:0000313" key="2">
    <source>
        <dbReference type="EMBL" id="KAI1707691.1"/>
    </source>
</evidence>
<comment type="caution">
    <text evidence="2">The sequence shown here is derived from an EMBL/GenBank/DDBJ whole genome shotgun (WGS) entry which is preliminary data.</text>
</comment>
<evidence type="ECO:0000256" key="1">
    <source>
        <dbReference type="SAM" id="MobiDB-lite"/>
    </source>
</evidence>
<reference evidence="2" key="1">
    <citation type="submission" date="2022-01" db="EMBL/GenBank/DDBJ databases">
        <title>Genome Sequence Resource for Two Populations of Ditylenchus destructor, the Migratory Endoparasitic Phytonematode.</title>
        <authorList>
            <person name="Zhang H."/>
            <person name="Lin R."/>
            <person name="Xie B."/>
        </authorList>
    </citation>
    <scope>NUCLEOTIDE SEQUENCE</scope>
    <source>
        <strain evidence="2">BazhouSP</strain>
    </source>
</reference>
<proteinExistence type="predicted"/>
<keyword evidence="3" id="KW-1185">Reference proteome</keyword>
<dbReference type="AlphaFoldDB" id="A0AAD4MXZ8"/>
<organism evidence="2 3">
    <name type="scientific">Ditylenchus destructor</name>
    <dbReference type="NCBI Taxonomy" id="166010"/>
    <lineage>
        <taxon>Eukaryota</taxon>
        <taxon>Metazoa</taxon>
        <taxon>Ecdysozoa</taxon>
        <taxon>Nematoda</taxon>
        <taxon>Chromadorea</taxon>
        <taxon>Rhabditida</taxon>
        <taxon>Tylenchina</taxon>
        <taxon>Tylenchomorpha</taxon>
        <taxon>Sphaerularioidea</taxon>
        <taxon>Anguinidae</taxon>
        <taxon>Anguininae</taxon>
        <taxon>Ditylenchus</taxon>
    </lineage>
</organism>
<dbReference type="EMBL" id="JAKKPZ010000039">
    <property type="protein sequence ID" value="KAI1707691.1"/>
    <property type="molecule type" value="Genomic_DNA"/>
</dbReference>
<protein>
    <submittedName>
        <fullName evidence="2">Uncharacterized protein</fullName>
    </submittedName>
</protein>
<feature type="compositionally biased region" description="Basic and acidic residues" evidence="1">
    <location>
        <begin position="111"/>
        <end position="124"/>
    </location>
</feature>
<gene>
    <name evidence="2" type="ORF">DdX_12244</name>
</gene>
<name>A0AAD4MXZ8_9BILA</name>
<evidence type="ECO:0000313" key="3">
    <source>
        <dbReference type="Proteomes" id="UP001201812"/>
    </source>
</evidence>